<keyword evidence="1" id="KW-0812">Transmembrane</keyword>
<evidence type="ECO:0000259" key="2">
    <source>
        <dbReference type="Pfam" id="PF03168"/>
    </source>
</evidence>
<dbReference type="InterPro" id="IPR004864">
    <property type="entry name" value="LEA_2"/>
</dbReference>
<dbReference type="PANTHER" id="PTHR31852">
    <property type="entry name" value="LATE EMBRYOGENESIS ABUNDANT (LEA) HYDROXYPROLINE-RICH GLYCOPROTEIN FAMILY"/>
    <property type="match status" value="1"/>
</dbReference>
<keyword evidence="1" id="KW-0472">Membrane</keyword>
<protein>
    <recommendedName>
        <fullName evidence="2">Late embryogenesis abundant protein LEA-2 subgroup domain-containing protein</fullName>
    </recommendedName>
</protein>
<evidence type="ECO:0000313" key="3">
    <source>
        <dbReference type="EMBL" id="KAG0590443.1"/>
    </source>
</evidence>
<dbReference type="Pfam" id="PF03168">
    <property type="entry name" value="LEA_2"/>
    <property type="match status" value="1"/>
</dbReference>
<feature type="transmembrane region" description="Helical" evidence="1">
    <location>
        <begin position="40"/>
        <end position="64"/>
    </location>
</feature>
<dbReference type="AlphaFoldDB" id="A0A8T0J6K0"/>
<accession>A0A8T0J6K0</accession>
<organism evidence="3 4">
    <name type="scientific">Ceratodon purpureus</name>
    <name type="common">Fire moss</name>
    <name type="synonym">Dicranum purpureum</name>
    <dbReference type="NCBI Taxonomy" id="3225"/>
    <lineage>
        <taxon>Eukaryota</taxon>
        <taxon>Viridiplantae</taxon>
        <taxon>Streptophyta</taxon>
        <taxon>Embryophyta</taxon>
        <taxon>Bryophyta</taxon>
        <taxon>Bryophytina</taxon>
        <taxon>Bryopsida</taxon>
        <taxon>Dicranidae</taxon>
        <taxon>Pseudoditrichales</taxon>
        <taxon>Ditrichaceae</taxon>
        <taxon>Ceratodon</taxon>
    </lineage>
</organism>
<gene>
    <name evidence="3" type="ORF">KC19_1G100000</name>
</gene>
<proteinExistence type="predicted"/>
<dbReference type="Gene3D" id="2.60.40.1820">
    <property type="match status" value="1"/>
</dbReference>
<keyword evidence="4" id="KW-1185">Reference proteome</keyword>
<sequence length="220" mass="24451">MEHKVEKDMAKEKILTVKSVPDDTEIKESKPLYRRRKCQLCCCLGVGLIVLMGIILLILVFAVFKAKDPDVRVNGVKLAHLNITYGSLVPQIQLMLDLNITVHNPNRASFKYTNGSSILYYQAIEVGHGDIPAGRLGAGHTMTEVVTLNVQADKFLMGSNFTKDFAAGLIPVSATTRISGRVNVLNIYKHHAVSYSWCDISVFIANATLARFQCRYSLHQ</sequence>
<dbReference type="SUPFAM" id="SSF117070">
    <property type="entry name" value="LEA14-like"/>
    <property type="match status" value="1"/>
</dbReference>
<reference evidence="3" key="1">
    <citation type="submission" date="2020-06" db="EMBL/GenBank/DDBJ databases">
        <title>WGS assembly of Ceratodon purpureus strain R40.</title>
        <authorList>
            <person name="Carey S.B."/>
            <person name="Jenkins J."/>
            <person name="Shu S."/>
            <person name="Lovell J.T."/>
            <person name="Sreedasyam A."/>
            <person name="Maumus F."/>
            <person name="Tiley G.P."/>
            <person name="Fernandez-Pozo N."/>
            <person name="Barry K."/>
            <person name="Chen C."/>
            <person name="Wang M."/>
            <person name="Lipzen A."/>
            <person name="Daum C."/>
            <person name="Saski C.A."/>
            <person name="Payton A.C."/>
            <person name="Mcbreen J.C."/>
            <person name="Conrad R.E."/>
            <person name="Kollar L.M."/>
            <person name="Olsson S."/>
            <person name="Huttunen S."/>
            <person name="Landis J.B."/>
            <person name="Wickett N.J."/>
            <person name="Johnson M.G."/>
            <person name="Rensing S.A."/>
            <person name="Grimwood J."/>
            <person name="Schmutz J."/>
            <person name="Mcdaniel S.F."/>
        </authorList>
    </citation>
    <scope>NUCLEOTIDE SEQUENCE</scope>
    <source>
        <strain evidence="3">R40</strain>
    </source>
</reference>
<dbReference type="InterPro" id="IPR055301">
    <property type="entry name" value="Lea14-like_2"/>
</dbReference>
<comment type="caution">
    <text evidence="3">The sequence shown here is derived from an EMBL/GenBank/DDBJ whole genome shotgun (WGS) entry which is preliminary data.</text>
</comment>
<keyword evidence="1" id="KW-1133">Transmembrane helix</keyword>
<evidence type="ECO:0000313" key="4">
    <source>
        <dbReference type="Proteomes" id="UP000822688"/>
    </source>
</evidence>
<dbReference type="EMBL" id="CM026421">
    <property type="protein sequence ID" value="KAG0590443.1"/>
    <property type="molecule type" value="Genomic_DNA"/>
</dbReference>
<dbReference type="Proteomes" id="UP000822688">
    <property type="component" value="Chromosome 1"/>
</dbReference>
<evidence type="ECO:0000256" key="1">
    <source>
        <dbReference type="SAM" id="Phobius"/>
    </source>
</evidence>
<name>A0A8T0J6K0_CERPU</name>
<feature type="domain" description="Late embryogenesis abundant protein LEA-2 subgroup" evidence="2">
    <location>
        <begin position="100"/>
        <end position="185"/>
    </location>
</feature>